<proteinExistence type="predicted"/>
<evidence type="ECO:0000313" key="2">
    <source>
        <dbReference type="Proteomes" id="UP001632038"/>
    </source>
</evidence>
<organism evidence="1 2">
    <name type="scientific">Castilleja foliolosa</name>
    <dbReference type="NCBI Taxonomy" id="1961234"/>
    <lineage>
        <taxon>Eukaryota</taxon>
        <taxon>Viridiplantae</taxon>
        <taxon>Streptophyta</taxon>
        <taxon>Embryophyta</taxon>
        <taxon>Tracheophyta</taxon>
        <taxon>Spermatophyta</taxon>
        <taxon>Magnoliopsida</taxon>
        <taxon>eudicotyledons</taxon>
        <taxon>Gunneridae</taxon>
        <taxon>Pentapetalae</taxon>
        <taxon>asterids</taxon>
        <taxon>lamiids</taxon>
        <taxon>Lamiales</taxon>
        <taxon>Orobanchaceae</taxon>
        <taxon>Pedicularideae</taxon>
        <taxon>Castillejinae</taxon>
        <taxon>Castilleja</taxon>
    </lineage>
</organism>
<dbReference type="AlphaFoldDB" id="A0ABD3CFK0"/>
<accession>A0ABD3CFK0</accession>
<evidence type="ECO:0000313" key="1">
    <source>
        <dbReference type="EMBL" id="KAL3628282.1"/>
    </source>
</evidence>
<dbReference type="Proteomes" id="UP001632038">
    <property type="component" value="Unassembled WGS sequence"/>
</dbReference>
<reference evidence="2" key="1">
    <citation type="journal article" date="2024" name="IScience">
        <title>Strigolactones Initiate the Formation of Haustorium-like Structures in Castilleja.</title>
        <authorList>
            <person name="Buerger M."/>
            <person name="Peterson D."/>
            <person name="Chory J."/>
        </authorList>
    </citation>
    <scope>NUCLEOTIDE SEQUENCE [LARGE SCALE GENOMIC DNA]</scope>
</reference>
<sequence length="155" mass="16754">MFIGQYIASNGGIATAEELAPYLDLETSGKTLINIKALPHGLFDGFATALLVHVPQLLAACFQLLLLLLSWILNNFFFVVVGEVEVPLARSESTALELALLLLAWVGFVFECGGCDCVGVAGSGGYSYKGHEESSCQGYLDCHGRDYISERGWKM</sequence>
<dbReference type="EMBL" id="JAVIJP010000036">
    <property type="protein sequence ID" value="KAL3628282.1"/>
    <property type="molecule type" value="Genomic_DNA"/>
</dbReference>
<comment type="caution">
    <text evidence="1">The sequence shown here is derived from an EMBL/GenBank/DDBJ whole genome shotgun (WGS) entry which is preliminary data.</text>
</comment>
<gene>
    <name evidence="1" type="ORF">CASFOL_027328</name>
</gene>
<keyword evidence="2" id="KW-1185">Reference proteome</keyword>
<name>A0ABD3CFK0_9LAMI</name>
<protein>
    <submittedName>
        <fullName evidence="1">Uncharacterized protein</fullName>
    </submittedName>
</protein>